<organism evidence="2 3">
    <name type="scientific">Periplaneta americana</name>
    <name type="common">American cockroach</name>
    <name type="synonym">Blatta americana</name>
    <dbReference type="NCBI Taxonomy" id="6978"/>
    <lineage>
        <taxon>Eukaryota</taxon>
        <taxon>Metazoa</taxon>
        <taxon>Ecdysozoa</taxon>
        <taxon>Arthropoda</taxon>
        <taxon>Hexapoda</taxon>
        <taxon>Insecta</taxon>
        <taxon>Pterygota</taxon>
        <taxon>Neoptera</taxon>
        <taxon>Polyneoptera</taxon>
        <taxon>Dictyoptera</taxon>
        <taxon>Blattodea</taxon>
        <taxon>Blattoidea</taxon>
        <taxon>Blattidae</taxon>
        <taxon>Blattinae</taxon>
        <taxon>Periplaneta</taxon>
    </lineage>
</organism>
<gene>
    <name evidence="2" type="ORF">ANN_20618</name>
</gene>
<accession>A0ABQ8SDS4</accession>
<reference evidence="2 3" key="1">
    <citation type="journal article" date="2022" name="Allergy">
        <title>Genome assembly and annotation of Periplaneta americana reveal a comprehensive cockroach allergen profile.</title>
        <authorList>
            <person name="Wang L."/>
            <person name="Xiong Q."/>
            <person name="Saelim N."/>
            <person name="Wang L."/>
            <person name="Nong W."/>
            <person name="Wan A.T."/>
            <person name="Shi M."/>
            <person name="Liu X."/>
            <person name="Cao Q."/>
            <person name="Hui J.H.L."/>
            <person name="Sookrung N."/>
            <person name="Leung T.F."/>
            <person name="Tungtrongchitr A."/>
            <person name="Tsui S.K.W."/>
        </authorList>
    </citation>
    <scope>NUCLEOTIDE SEQUENCE [LARGE SCALE GENOMIC DNA]</scope>
    <source>
        <strain evidence="2">PWHHKU_190912</strain>
    </source>
</reference>
<keyword evidence="3" id="KW-1185">Reference proteome</keyword>
<name>A0ABQ8SDS4_PERAM</name>
<evidence type="ECO:0000313" key="2">
    <source>
        <dbReference type="EMBL" id="KAJ4432004.1"/>
    </source>
</evidence>
<dbReference type="EMBL" id="JAJSOF020000029">
    <property type="protein sequence ID" value="KAJ4432004.1"/>
    <property type="molecule type" value="Genomic_DNA"/>
</dbReference>
<protein>
    <submittedName>
        <fullName evidence="2">Uncharacterized protein</fullName>
    </submittedName>
</protein>
<sequence length="271" mass="30026">MEGLCEGGNEPPGSLKAIRKFKIELRPRSKFWSRPAIQFRQLDPAKDSARKNGQFAKLIKDKIKINSLVFSVEECLVTVKEPIVDSEENERNRKIFKEKINNIVSKGEVSDTNVVSVCESFVNVSNSAKISGKQAVTSTEEETGVTQTGIQQAQQNKTPMQSNGNSGHQMGAVPKRVKELRSKSRLTRSRVTQVGDSSGSNDEGRGENKQYAICYILVMFNDLDHCDSDLGTSWSDVIPEEASGELRKTKPSMCPLNIPQVCIGRFRSSAK</sequence>
<feature type="region of interest" description="Disordered" evidence="1">
    <location>
        <begin position="179"/>
        <end position="204"/>
    </location>
</feature>
<comment type="caution">
    <text evidence="2">The sequence shown here is derived from an EMBL/GenBank/DDBJ whole genome shotgun (WGS) entry which is preliminary data.</text>
</comment>
<proteinExistence type="predicted"/>
<evidence type="ECO:0000256" key="1">
    <source>
        <dbReference type="SAM" id="MobiDB-lite"/>
    </source>
</evidence>
<dbReference type="Proteomes" id="UP001148838">
    <property type="component" value="Unassembled WGS sequence"/>
</dbReference>
<feature type="compositionally biased region" description="Polar residues" evidence="1">
    <location>
        <begin position="189"/>
        <end position="201"/>
    </location>
</feature>
<evidence type="ECO:0000313" key="3">
    <source>
        <dbReference type="Proteomes" id="UP001148838"/>
    </source>
</evidence>